<evidence type="ECO:0000313" key="15">
    <source>
        <dbReference type="Proteomes" id="UP000262901"/>
    </source>
</evidence>
<evidence type="ECO:0000256" key="6">
    <source>
        <dbReference type="HAMAP-Rule" id="MF_00900"/>
    </source>
</evidence>
<dbReference type="InterPro" id="IPR042108">
    <property type="entry name" value="GTPase_HflX_N_sf"/>
</dbReference>
<dbReference type="PANTHER" id="PTHR10229:SF0">
    <property type="entry name" value="GTP-BINDING PROTEIN 6-RELATED"/>
    <property type="match status" value="1"/>
</dbReference>
<gene>
    <name evidence="6 13" type="primary">hflX</name>
    <name evidence="11" type="ORF">DDV21_004535</name>
    <name evidence="12" type="ORF">DDV22_08310</name>
    <name evidence="13" type="ORF">DDV23_07950</name>
</gene>
<dbReference type="EMBL" id="QVQY01000024">
    <property type="protein sequence ID" value="RFU50535.1"/>
    <property type="molecule type" value="Genomic_DNA"/>
</dbReference>
<protein>
    <recommendedName>
        <fullName evidence="6">GTPase HflX</fullName>
    </recommendedName>
    <alternativeName>
        <fullName evidence="6">GTP-binding protein HflX</fullName>
    </alternativeName>
</protein>
<dbReference type="InterPro" id="IPR025121">
    <property type="entry name" value="GTPase_HflX_N"/>
</dbReference>
<dbReference type="EMBL" id="QVQZ01000019">
    <property type="protein sequence ID" value="RFU52795.1"/>
    <property type="molecule type" value="Genomic_DNA"/>
</dbReference>
<dbReference type="PROSITE" id="PS51705">
    <property type="entry name" value="G_HFLX"/>
    <property type="match status" value="1"/>
</dbReference>
<feature type="binding site" evidence="7">
    <location>
        <begin position="252"/>
        <end position="255"/>
    </location>
    <ligand>
        <name>GTP</name>
        <dbReference type="ChEBI" id="CHEBI:37565"/>
    </ligand>
</feature>
<dbReference type="InterPro" id="IPR016496">
    <property type="entry name" value="GTPase_HflX"/>
</dbReference>
<dbReference type="OrthoDB" id="9812272at2"/>
<keyword evidence="1 6" id="KW-0963">Cytoplasm</keyword>
<evidence type="ECO:0000313" key="16">
    <source>
        <dbReference type="Proteomes" id="UP000264056"/>
    </source>
</evidence>
<dbReference type="Pfam" id="PF01926">
    <property type="entry name" value="MMR_HSR1"/>
    <property type="match status" value="1"/>
</dbReference>
<evidence type="ECO:0000313" key="13">
    <source>
        <dbReference type="EMBL" id="RFU52795.1"/>
    </source>
</evidence>
<dbReference type="GO" id="GO:0005737">
    <property type="term" value="C:cytoplasm"/>
    <property type="evidence" value="ECO:0007669"/>
    <property type="project" value="UniProtKB-SubCell"/>
</dbReference>
<comment type="subcellular location">
    <subcellularLocation>
        <location evidence="6">Cytoplasm</location>
    </subcellularLocation>
    <text evidence="6">May associate with membranes.</text>
</comment>
<dbReference type="Proteomes" id="UP000246115">
    <property type="component" value="Chromosome"/>
</dbReference>
<feature type="binding site" evidence="7">
    <location>
        <begin position="205"/>
        <end position="212"/>
    </location>
    <ligand>
        <name>GTP</name>
        <dbReference type="ChEBI" id="CHEBI:37565"/>
    </ligand>
</feature>
<feature type="binding site" evidence="7">
    <location>
        <begin position="230"/>
        <end position="234"/>
    </location>
    <ligand>
        <name>GTP</name>
        <dbReference type="ChEBI" id="CHEBI:37565"/>
    </ligand>
</feature>
<evidence type="ECO:0000256" key="1">
    <source>
        <dbReference type="ARBA" id="ARBA00022490"/>
    </source>
</evidence>
<dbReference type="GO" id="GO:0046872">
    <property type="term" value="F:metal ion binding"/>
    <property type="evidence" value="ECO:0007669"/>
    <property type="project" value="UniProtKB-KW"/>
</dbReference>
<reference evidence="14" key="3">
    <citation type="submission" date="2018-08" db="EMBL/GenBank/DDBJ databases">
        <title>Streptococcus chenjunshii sp. nov., isolated from stools sample of the Tibetan antelope in the Qinghai-Tibet plateau, China.</title>
        <authorList>
            <person name="Tian Z."/>
        </authorList>
    </citation>
    <scope>NUCLEOTIDE SEQUENCE [LARGE SCALE GENOMIC DNA]</scope>
    <source>
        <strain evidence="14">Z15</strain>
    </source>
</reference>
<feature type="coiled-coil region" evidence="9">
    <location>
        <begin position="165"/>
        <end position="192"/>
    </location>
</feature>
<dbReference type="Proteomes" id="UP000262901">
    <property type="component" value="Unassembled WGS sequence"/>
</dbReference>
<dbReference type="InterPro" id="IPR030394">
    <property type="entry name" value="G_HFLX_dom"/>
</dbReference>
<reference evidence="13 15" key="2">
    <citation type="submission" date="2018-08" db="EMBL/GenBank/DDBJ databases">
        <title>Draft genome of Streptococcus sp. nov. Z1.</title>
        <authorList>
            <person name="Tian Z."/>
        </authorList>
    </citation>
    <scope>NUCLEOTIDE SEQUENCE [LARGE SCALE GENOMIC DNA]</scope>
    <source>
        <strain evidence="13">Z1</strain>
        <strain evidence="15">Z1(2018)</strain>
    </source>
</reference>
<evidence type="ECO:0000259" key="10">
    <source>
        <dbReference type="PROSITE" id="PS51705"/>
    </source>
</evidence>
<dbReference type="GO" id="GO:0003924">
    <property type="term" value="F:GTPase activity"/>
    <property type="evidence" value="ECO:0007669"/>
    <property type="project" value="UniProtKB-UniRule"/>
</dbReference>
<keyword evidence="9" id="KW-0175">Coiled coil</keyword>
<dbReference type="Gene3D" id="6.10.250.2860">
    <property type="match status" value="1"/>
</dbReference>
<dbReference type="AlphaFoldDB" id="A0A372KKJ0"/>
<evidence type="ECO:0000256" key="7">
    <source>
        <dbReference type="PIRSR" id="PIRSR006809-1"/>
    </source>
</evidence>
<evidence type="ECO:0000256" key="8">
    <source>
        <dbReference type="PIRSR" id="PIRSR006809-2"/>
    </source>
</evidence>
<evidence type="ECO:0000313" key="11">
    <source>
        <dbReference type="EMBL" id="AXQ78396.1"/>
    </source>
</evidence>
<keyword evidence="5 6" id="KW-0342">GTP-binding</keyword>
<dbReference type="NCBIfam" id="TIGR03156">
    <property type="entry name" value="GTP_HflX"/>
    <property type="match status" value="1"/>
</dbReference>
<name>A0A372KKJ0_9STRE</name>
<dbReference type="FunFam" id="3.40.50.11060:FF:000001">
    <property type="entry name" value="GTPase HflX"/>
    <property type="match status" value="1"/>
</dbReference>
<feature type="binding site" evidence="8">
    <location>
        <position position="212"/>
    </location>
    <ligand>
        <name>Mg(2+)</name>
        <dbReference type="ChEBI" id="CHEBI:18420"/>
    </ligand>
</feature>
<dbReference type="Pfam" id="PF16360">
    <property type="entry name" value="GTP-bdg_M"/>
    <property type="match status" value="1"/>
</dbReference>
<evidence type="ECO:0000313" key="14">
    <source>
        <dbReference type="Proteomes" id="UP000246115"/>
    </source>
</evidence>
<dbReference type="PRINTS" id="PR00326">
    <property type="entry name" value="GTP1OBG"/>
</dbReference>
<dbReference type="SUPFAM" id="SSF52540">
    <property type="entry name" value="P-loop containing nucleoside triphosphate hydrolases"/>
    <property type="match status" value="1"/>
</dbReference>
<dbReference type="Gene3D" id="3.40.50.300">
    <property type="entry name" value="P-loop containing nucleotide triphosphate hydrolases"/>
    <property type="match status" value="1"/>
</dbReference>
<evidence type="ECO:0000256" key="4">
    <source>
        <dbReference type="ARBA" id="ARBA00022842"/>
    </source>
</evidence>
<evidence type="ECO:0000256" key="5">
    <source>
        <dbReference type="ARBA" id="ARBA00023134"/>
    </source>
</evidence>
<dbReference type="Pfam" id="PF13167">
    <property type="entry name" value="GTP-bdg_N"/>
    <property type="match status" value="1"/>
</dbReference>
<feature type="domain" description="Hflx-type G" evidence="10">
    <location>
        <begin position="199"/>
        <end position="359"/>
    </location>
</feature>
<keyword evidence="2 8" id="KW-0479">Metal-binding</keyword>
<dbReference type="CDD" id="cd01878">
    <property type="entry name" value="HflX"/>
    <property type="match status" value="1"/>
</dbReference>
<dbReference type="InterPro" id="IPR027417">
    <property type="entry name" value="P-loop_NTPase"/>
</dbReference>
<keyword evidence="3 6" id="KW-0547">Nucleotide-binding</keyword>
<feature type="binding site" evidence="8">
    <location>
        <position position="232"/>
    </location>
    <ligand>
        <name>Mg(2+)</name>
        <dbReference type="ChEBI" id="CHEBI:18420"/>
    </ligand>
</feature>
<organism evidence="13 15">
    <name type="scientific">Streptococcus chenjunshii</name>
    <dbReference type="NCBI Taxonomy" id="2173853"/>
    <lineage>
        <taxon>Bacteria</taxon>
        <taxon>Bacillati</taxon>
        <taxon>Bacillota</taxon>
        <taxon>Bacilli</taxon>
        <taxon>Lactobacillales</taxon>
        <taxon>Streptococcaceae</taxon>
        <taxon>Streptococcus</taxon>
    </lineage>
</organism>
<keyword evidence="4 8" id="KW-0460">Magnesium</keyword>
<dbReference type="EMBL" id="CP031733">
    <property type="protein sequence ID" value="AXQ78396.1"/>
    <property type="molecule type" value="Genomic_DNA"/>
</dbReference>
<dbReference type="GO" id="GO:0043022">
    <property type="term" value="F:ribosome binding"/>
    <property type="evidence" value="ECO:0007669"/>
    <property type="project" value="TreeGrafter"/>
</dbReference>
<comment type="function">
    <text evidence="6">GTPase that associates with the 50S ribosomal subunit and may have a role during protein synthesis or ribosome biogenesis.</text>
</comment>
<dbReference type="PIRSF" id="PIRSF006809">
    <property type="entry name" value="GTP-binding_hflX_prd"/>
    <property type="match status" value="1"/>
</dbReference>
<accession>A0A346NBK1</accession>
<comment type="similarity">
    <text evidence="6">Belongs to the TRAFAC class OBG-HflX-like GTPase superfamily. HflX GTPase family.</text>
</comment>
<evidence type="ECO:0000256" key="9">
    <source>
        <dbReference type="SAM" id="Coils"/>
    </source>
</evidence>
<dbReference type="RefSeq" id="WP_116878568.1">
    <property type="nucleotide sequence ID" value="NZ_CP031733.1"/>
</dbReference>
<dbReference type="GO" id="GO:0005525">
    <property type="term" value="F:GTP binding"/>
    <property type="evidence" value="ECO:0007669"/>
    <property type="project" value="UniProtKB-UniRule"/>
</dbReference>
<evidence type="ECO:0000313" key="12">
    <source>
        <dbReference type="EMBL" id="RFU50535.1"/>
    </source>
</evidence>
<evidence type="ECO:0000256" key="3">
    <source>
        <dbReference type="ARBA" id="ARBA00022741"/>
    </source>
</evidence>
<proteinExistence type="inferred from homology"/>
<dbReference type="Proteomes" id="UP000264056">
    <property type="component" value="Unassembled WGS sequence"/>
</dbReference>
<comment type="subunit">
    <text evidence="6">Monomer. Associates with the 50S ribosomal subunit.</text>
</comment>
<evidence type="ECO:0000256" key="2">
    <source>
        <dbReference type="ARBA" id="ARBA00022723"/>
    </source>
</evidence>
<dbReference type="InterPro" id="IPR006073">
    <property type="entry name" value="GTP-bd"/>
</dbReference>
<dbReference type="Gene3D" id="3.40.50.11060">
    <property type="entry name" value="GTPase HflX, N-terminal domain"/>
    <property type="match status" value="1"/>
</dbReference>
<dbReference type="InterPro" id="IPR032305">
    <property type="entry name" value="GTP-bd_M"/>
</dbReference>
<dbReference type="HAMAP" id="MF_00900">
    <property type="entry name" value="GTPase_HflX"/>
    <property type="match status" value="1"/>
</dbReference>
<dbReference type="PANTHER" id="PTHR10229">
    <property type="entry name" value="GTP-BINDING PROTEIN HFLX"/>
    <property type="match status" value="1"/>
</dbReference>
<feature type="binding site" evidence="7">
    <location>
        <begin position="318"/>
        <end position="321"/>
    </location>
    <ligand>
        <name>GTP</name>
        <dbReference type="ChEBI" id="CHEBI:37565"/>
    </ligand>
</feature>
<feature type="binding site" evidence="7">
    <location>
        <begin position="337"/>
        <end position="339"/>
    </location>
    <ligand>
        <name>GTP</name>
        <dbReference type="ChEBI" id="CHEBI:37565"/>
    </ligand>
</feature>
<keyword evidence="16" id="KW-1185">Reference proteome</keyword>
<dbReference type="KEGG" id="schj:DDV21_004535"/>
<accession>A0A372KKJ0</accession>
<reference evidence="12 16" key="1">
    <citation type="submission" date="2018-08" db="EMBL/GenBank/DDBJ databases">
        <title>Draft genome of Streptococcus sp .nov. Z2.</title>
        <authorList>
            <person name="Tian Z."/>
        </authorList>
    </citation>
    <scope>NUCLEOTIDE SEQUENCE [LARGE SCALE GENOMIC DNA]</scope>
    <source>
        <strain evidence="12 16">Z2</strain>
    </source>
</reference>
<sequence length="409" mass="46051">MLATAPKQERVLLFGVELPQAVHFSLSMEELAKLAQTAGAYVVASGSQKRTKYDSRFLLGSGKLADLKSLIKEKQIDTLIMNNRLSPRQHNNLEAALNLKVLDRMQLILDIFALHARSHEGKLQVQLAQLNYLLPRLTGNGLFLSRQAGGIGSRGPGESQLERSRRSIRSQIVSIEQELRQISQKRQLLREQRSGTEIFKVGLVGYTNAGKSTIMNLLTKGDEYAADSLFATLDSSTKQLYLQGRFQAAITDTVGFIQDLPTELIAAFKSTLEESRQADLLLHVIDASNPDHVAQEEAVLNILKDLDMLSIPRLTVYNKQDLAEDFRATIFPHISISARQKRSKQLLRQSLIAEIKKHFTAFSLQLPADQRYRLYELEKYAFLDASADLQTVTGHIAAENKWRLEEFYD</sequence>
<comment type="cofactor">
    <cofactor evidence="8">
        <name>Mg(2+)</name>
        <dbReference type="ChEBI" id="CHEBI:18420"/>
    </cofactor>
</comment>
<reference evidence="11" key="4">
    <citation type="journal article" date="2019" name="Int. J. Syst. Evol. Microbiol.">
        <title>Streptococcus chenjunshii sp. nov. isolated from feces of Tibetan antelopes.</title>
        <authorList>
            <person name="Tian Z."/>
            <person name="Lu S."/>
            <person name="Jin D."/>
            <person name="Yang J."/>
            <person name="Pu J."/>
            <person name="Lai X.H."/>
            <person name="Bai X.N."/>
            <person name="Wu X.M."/>
            <person name="Li J."/>
            <person name="Wang S."/>
            <person name="Xu J."/>
        </authorList>
    </citation>
    <scope>NUCLEOTIDE SEQUENCE</scope>
    <source>
        <strain evidence="11">Z15</strain>
    </source>
</reference>